<feature type="compositionally biased region" description="Low complexity" evidence="1">
    <location>
        <begin position="688"/>
        <end position="718"/>
    </location>
</feature>
<comment type="caution">
    <text evidence="2">The sequence shown here is derived from an EMBL/GenBank/DDBJ whole genome shotgun (WGS) entry which is preliminary data.</text>
</comment>
<feature type="compositionally biased region" description="Low complexity" evidence="1">
    <location>
        <begin position="483"/>
        <end position="497"/>
    </location>
</feature>
<feature type="compositionally biased region" description="Polar residues" evidence="1">
    <location>
        <begin position="473"/>
        <end position="482"/>
    </location>
</feature>
<feature type="compositionally biased region" description="Polar residues" evidence="1">
    <location>
        <begin position="507"/>
        <end position="521"/>
    </location>
</feature>
<dbReference type="Proteomes" id="UP001303046">
    <property type="component" value="Unassembled WGS sequence"/>
</dbReference>
<feature type="compositionally biased region" description="Basic and acidic residues" evidence="1">
    <location>
        <begin position="331"/>
        <end position="382"/>
    </location>
</feature>
<feature type="compositionally biased region" description="Polar residues" evidence="1">
    <location>
        <begin position="297"/>
        <end position="309"/>
    </location>
</feature>
<feature type="compositionally biased region" description="Basic and acidic residues" evidence="1">
    <location>
        <begin position="446"/>
        <end position="455"/>
    </location>
</feature>
<proteinExistence type="predicted"/>
<feature type="region of interest" description="Disordered" evidence="1">
    <location>
        <begin position="446"/>
        <end position="635"/>
    </location>
</feature>
<feature type="compositionally biased region" description="Basic and acidic residues" evidence="1">
    <location>
        <begin position="310"/>
        <end position="323"/>
    </location>
</feature>
<keyword evidence="3" id="KW-1185">Reference proteome</keyword>
<feature type="compositionally biased region" description="Low complexity" evidence="1">
    <location>
        <begin position="522"/>
        <end position="532"/>
    </location>
</feature>
<protein>
    <submittedName>
        <fullName evidence="2">Uncharacterized protein</fullName>
    </submittedName>
</protein>
<dbReference type="EMBL" id="JAVFWL010000004">
    <property type="protein sequence ID" value="KAK6747696.1"/>
    <property type="molecule type" value="Genomic_DNA"/>
</dbReference>
<evidence type="ECO:0000313" key="2">
    <source>
        <dbReference type="EMBL" id="KAK6747696.1"/>
    </source>
</evidence>
<evidence type="ECO:0000313" key="3">
    <source>
        <dbReference type="Proteomes" id="UP001303046"/>
    </source>
</evidence>
<feature type="compositionally biased region" description="Basic and acidic residues" evidence="1">
    <location>
        <begin position="554"/>
        <end position="568"/>
    </location>
</feature>
<feature type="region of interest" description="Disordered" evidence="1">
    <location>
        <begin position="415"/>
        <end position="434"/>
    </location>
</feature>
<gene>
    <name evidence="2" type="primary">Necator_chrIV.g14014</name>
    <name evidence="2" type="ORF">RB195_000721</name>
</gene>
<feature type="region of interest" description="Disordered" evidence="1">
    <location>
        <begin position="290"/>
        <end position="382"/>
    </location>
</feature>
<organism evidence="2 3">
    <name type="scientific">Necator americanus</name>
    <name type="common">Human hookworm</name>
    <dbReference type="NCBI Taxonomy" id="51031"/>
    <lineage>
        <taxon>Eukaryota</taxon>
        <taxon>Metazoa</taxon>
        <taxon>Ecdysozoa</taxon>
        <taxon>Nematoda</taxon>
        <taxon>Chromadorea</taxon>
        <taxon>Rhabditida</taxon>
        <taxon>Rhabditina</taxon>
        <taxon>Rhabditomorpha</taxon>
        <taxon>Strongyloidea</taxon>
        <taxon>Ancylostomatidae</taxon>
        <taxon>Bunostominae</taxon>
        <taxon>Necator</taxon>
    </lineage>
</organism>
<sequence>MGAISYGRRCTRLQAGGSVDGDAPAATQPTLTINRSSANVAKRFTAYAMSTHPRDGSLLRKKQDQWAREKAEESENIWFPFGSPGGGTPNRKFESIDYTSPLAKNDLQRLSEDQPADCTGKGSIVSESKTQQDTNLRMMKDVENRSNGQSKCQMPQGSSFAPHQLPMAYPIPVQYPYPVPSTGFPNSASANGMQWSYLQPIPINVVPPGTIPIPIQDLSKSIAEGTPICPVAVAEQLAQMASQSACWGPTPPTTVPMAYPIPPSVPHRAPIDPAQQPHTSNVAVVPPLEQSTHEGYESSSCSKGTISRRSTAESKYDSDRHSSVTDYDEQIAEKKRIEAEEAERERYEEKKIEREKEEKARREAELDRRHKEEERLKEQERERIRRTLEEALERAKREAEITRKARVFKHVLEGAEKSPELERRLLGVDPETGDRILQEISQLERHKKLDQESIYKKCNNSGRSETREASPSGIRSKSVQPKSRSQSMSESMMSTKSNTDRRRTVSGKKQTASICPYNSTFDQDAQCASAAQDTHHQSTPIRRAAPGRMSVRVTKKEKENSPVDDFHRSTARSQNRTIDHTPVPSLRDKGMPTSKIPVAKPITNGTKSAPRLDTIPPQPLRHANHRLSESDAEPVQLTKSLSTAFSRPSCLPPSKELLDNPLFSPVATRHRRFKRMRGLSDSPVNVYSAGSSGSTEESNEGNSSSGSVSPQEAAPSPVPAAAVNHDVYATPKAILTSNNNELKIRSALSSPSAYLGPSPRSSSYAMKLLEKGCNVHIEDALAPDVRRKAEANLSRTPSSQSLRGSIGNLAGWRGSISNLAEDAKPNLSRFRSMNPAYRSFNTKRITEKQQEVIDRLSRLRENLRSRENLVERSVLPKRPSNLTSSSAIIKT</sequence>
<evidence type="ECO:0000256" key="1">
    <source>
        <dbReference type="SAM" id="MobiDB-lite"/>
    </source>
</evidence>
<feature type="region of interest" description="Disordered" evidence="1">
    <location>
        <begin position="674"/>
        <end position="718"/>
    </location>
</feature>
<accession>A0ABR1DB28</accession>
<name>A0ABR1DB28_NECAM</name>
<reference evidence="2 3" key="1">
    <citation type="submission" date="2023-08" db="EMBL/GenBank/DDBJ databases">
        <title>A Necator americanus chromosomal reference genome.</title>
        <authorList>
            <person name="Ilik V."/>
            <person name="Petrzelkova K.J."/>
            <person name="Pardy F."/>
            <person name="Fuh T."/>
            <person name="Niatou-Singa F.S."/>
            <person name="Gouil Q."/>
            <person name="Baker L."/>
            <person name="Ritchie M.E."/>
            <person name="Jex A.R."/>
            <person name="Gazzola D."/>
            <person name="Li H."/>
            <person name="Toshio Fujiwara R."/>
            <person name="Zhan B."/>
            <person name="Aroian R.V."/>
            <person name="Pafco B."/>
            <person name="Schwarz E.M."/>
        </authorList>
    </citation>
    <scope>NUCLEOTIDE SEQUENCE [LARGE SCALE GENOMIC DNA]</scope>
    <source>
        <strain evidence="2 3">Aroian</strain>
        <tissue evidence="2">Whole animal</tissue>
    </source>
</reference>